<evidence type="ECO:0000313" key="2">
    <source>
        <dbReference type="EMBL" id="RKN70719.1"/>
    </source>
</evidence>
<evidence type="ECO:0000313" key="3">
    <source>
        <dbReference type="Proteomes" id="UP000280509"/>
    </source>
</evidence>
<dbReference type="AlphaFoldDB" id="A0A3B0BE51"/>
<proteinExistence type="predicted"/>
<keyword evidence="3" id="KW-1185">Reference proteome</keyword>
<name>A0A3B0BE51_9STRE</name>
<gene>
    <name evidence="2" type="ORF">D7D54_09225</name>
</gene>
<feature type="non-terminal residue" evidence="2">
    <location>
        <position position="1"/>
    </location>
</feature>
<dbReference type="Proteomes" id="UP000280509">
    <property type="component" value="Unassembled WGS sequence"/>
</dbReference>
<evidence type="ECO:0000256" key="1">
    <source>
        <dbReference type="SAM" id="Coils"/>
    </source>
</evidence>
<dbReference type="EMBL" id="RBCK01000005">
    <property type="protein sequence ID" value="RKN70719.1"/>
    <property type="molecule type" value="Genomic_DNA"/>
</dbReference>
<comment type="caution">
    <text evidence="2">The sequence shown here is derived from an EMBL/GenBank/DDBJ whole genome shotgun (WGS) entry which is preliminary data.</text>
</comment>
<reference evidence="2 3" key="1">
    <citation type="submission" date="2018-09" db="EMBL/GenBank/DDBJ databases">
        <title>Draft genome sequence of Streptococcus sp. KCOM 1699 (=ChDC B353).</title>
        <authorList>
            <person name="Kook J.-K."/>
            <person name="Park S.-N."/>
            <person name="Lim Y.K."/>
        </authorList>
    </citation>
    <scope>NUCLEOTIDE SEQUENCE [LARGE SCALE GENOMIC DNA]</scope>
    <source>
        <strain evidence="2 3">ChDC B353</strain>
    </source>
</reference>
<accession>A0A3B0BE51</accession>
<protein>
    <submittedName>
        <fullName evidence="2">Recombinase</fullName>
    </submittedName>
</protein>
<sequence>LKMISETEVDKSQFEIKERGLFNNRERVVIVPEDEFDRIAMKANYSPLSNLLNDFKESILQIGFIKKLHSTISSLKNVIKELKAEFQKEKTKLEKENRNAWDKYFEAKKEADTYKRFKSEFERYLSEEEKNEISDKIYERQEAEIEGGLWQDFDLDR</sequence>
<feature type="coiled-coil region" evidence="1">
    <location>
        <begin position="65"/>
        <end position="99"/>
    </location>
</feature>
<keyword evidence="1" id="KW-0175">Coiled coil</keyword>
<organism evidence="2 3">
    <name type="scientific">Streptococcus chosunensis</name>
    <dbReference type="NCBI Taxonomy" id="2707003"/>
    <lineage>
        <taxon>Bacteria</taxon>
        <taxon>Bacillati</taxon>
        <taxon>Bacillota</taxon>
        <taxon>Bacilli</taxon>
        <taxon>Lactobacillales</taxon>
        <taxon>Streptococcaceae</taxon>
        <taxon>Streptococcus</taxon>
        <taxon>Streptococcus mitis group</taxon>
    </lineage>
</organism>